<proteinExistence type="predicted"/>
<feature type="compositionally biased region" description="Low complexity" evidence="1">
    <location>
        <begin position="1276"/>
        <end position="1299"/>
    </location>
</feature>
<feature type="region of interest" description="Disordered" evidence="1">
    <location>
        <begin position="204"/>
        <end position="255"/>
    </location>
</feature>
<keyword evidence="5" id="KW-1185">Reference proteome</keyword>
<dbReference type="InterPro" id="IPR036034">
    <property type="entry name" value="PDZ_sf"/>
</dbReference>
<keyword evidence="2" id="KW-0812">Transmembrane</keyword>
<protein>
    <recommendedName>
        <fullName evidence="3">PDZ domain-containing protein</fullName>
    </recommendedName>
</protein>
<reference evidence="4" key="1">
    <citation type="submission" date="2024-04" db="UniProtKB">
        <authorList>
            <consortium name="EnsemblMetazoa"/>
        </authorList>
    </citation>
    <scope>IDENTIFICATION</scope>
    <source>
        <strain evidence="4">EBRO</strain>
    </source>
</reference>
<feature type="compositionally biased region" description="Low complexity" evidence="1">
    <location>
        <begin position="1173"/>
        <end position="1185"/>
    </location>
</feature>
<feature type="compositionally biased region" description="Low complexity" evidence="1">
    <location>
        <begin position="629"/>
        <end position="641"/>
    </location>
</feature>
<feature type="compositionally biased region" description="Gly residues" evidence="1">
    <location>
        <begin position="1343"/>
        <end position="1352"/>
    </location>
</feature>
<evidence type="ECO:0000313" key="5">
    <source>
        <dbReference type="Proteomes" id="UP000075880"/>
    </source>
</evidence>
<feature type="compositionally biased region" description="Low complexity" evidence="1">
    <location>
        <begin position="1209"/>
        <end position="1232"/>
    </location>
</feature>
<feature type="compositionally biased region" description="Polar residues" evidence="1">
    <location>
        <begin position="349"/>
        <end position="360"/>
    </location>
</feature>
<feature type="transmembrane region" description="Helical" evidence="2">
    <location>
        <begin position="12"/>
        <end position="34"/>
    </location>
</feature>
<feature type="compositionally biased region" description="Acidic residues" evidence="1">
    <location>
        <begin position="1074"/>
        <end position="1087"/>
    </location>
</feature>
<dbReference type="SMART" id="SM00228">
    <property type="entry name" value="PDZ"/>
    <property type="match status" value="1"/>
</dbReference>
<feature type="compositionally biased region" description="Polar residues" evidence="1">
    <location>
        <begin position="488"/>
        <end position="507"/>
    </location>
</feature>
<dbReference type="InterPro" id="IPR001478">
    <property type="entry name" value="PDZ"/>
</dbReference>
<feature type="compositionally biased region" description="Polar residues" evidence="1">
    <location>
        <begin position="617"/>
        <end position="628"/>
    </location>
</feature>
<feature type="region of interest" description="Disordered" evidence="1">
    <location>
        <begin position="451"/>
        <end position="507"/>
    </location>
</feature>
<feature type="compositionally biased region" description="Polar residues" evidence="1">
    <location>
        <begin position="206"/>
        <end position="235"/>
    </location>
</feature>
<dbReference type="SUPFAM" id="SSF50156">
    <property type="entry name" value="PDZ domain-like"/>
    <property type="match status" value="1"/>
</dbReference>
<feature type="compositionally biased region" description="Low complexity" evidence="1">
    <location>
        <begin position="1423"/>
        <end position="1437"/>
    </location>
</feature>
<evidence type="ECO:0000313" key="4">
    <source>
        <dbReference type="EnsemblMetazoa" id="ENSAATROPP012301"/>
    </source>
</evidence>
<feature type="compositionally biased region" description="Basic and acidic residues" evidence="1">
    <location>
        <begin position="361"/>
        <end position="377"/>
    </location>
</feature>
<feature type="compositionally biased region" description="Polar residues" evidence="1">
    <location>
        <begin position="669"/>
        <end position="680"/>
    </location>
</feature>
<feature type="compositionally biased region" description="Basic and acidic residues" evidence="1">
    <location>
        <begin position="598"/>
        <end position="611"/>
    </location>
</feature>
<feature type="region of interest" description="Disordered" evidence="1">
    <location>
        <begin position="557"/>
        <end position="680"/>
    </location>
</feature>
<feature type="region of interest" description="Disordered" evidence="1">
    <location>
        <begin position="1055"/>
        <end position="1087"/>
    </location>
</feature>
<accession>A0AAG5DME8</accession>
<feature type="region of interest" description="Disordered" evidence="1">
    <location>
        <begin position="67"/>
        <end position="105"/>
    </location>
</feature>
<dbReference type="EnsemblMetazoa" id="ENSAATROPT013517">
    <property type="protein sequence ID" value="ENSAATROPP012301"/>
    <property type="gene ID" value="ENSAATROPG010975"/>
</dbReference>
<sequence length="1458" mass="154063">MENESCYGGGDIAGAIFGTLLAVVLMGVLLWWLYRKNYIFKRKDPQLMPEDPEATAKGEYAFDNPAFKTTEGGGTAGNSGTGNGAPNKAGSPLDPSWTSKQNTIEKRKTVDDSYVTASTPRLVALRGSDFTGLGVEVYGGLKEGIFVKKVMPQGPAAGIVNIGDRITSITIDFRHIVQEDAMTILSYASPYNVQLELVSGTKPIVPQTQSPKPGHQSLTHPLYRSSSQSDLNTIERNSRKKLFPSEDSPLKMDNRAASPNALNKVLPTVHKEHERETKKHSFKQQMKEMIEEKFQSKHADVDRKGGSNAAMATTAATGEEVAGGKKGHKFGIRVFPPSVNDKLFGKSPTKVQADNENNFNIEKKESDDSKREAEERSSPPVVKKRTKEPKMVPDVVAGSGSSAEEKATVTVEGVNEFQRQHSLTSSGIRRDAAGIPQEMPSFMMQAANAARDNRKSAGAALVASSDADNKRKGKAPRPPQNESELDESTVTMDTNLSSIDMTESGSASSRVMMTLNGSLDMPDSSKVRDSQRRMNFSDNFAEEVLNCTIDSINNIEQFNETGPSNSSTPKSERKHTMSSLTESEIGMMGSGESSRPSGADHESNVEQEQRRPRGNTIELNSSDITVHQSSPSPSPDGSSVEGESEQPQSMDESNRRTASLGDLSKLSEKPSNGTGSNSNTLERAQSLEITGDSAVAVTVANGNSAGDTGAGPLDGPKKRKISSELQASVMDAKDAADGLNSLQRNRLKGASAWGNLEDAFNSGELLNGGGSADEEPDDGGVMMAQVVVVKENGYTELDPKRPKNQAIIVAEAPKKPQPEDREEHVSLTTIGAASFQEYPAPDGDKPTAEAGGLVNHLVKIGGVTTAYDTNIPDDVKVSRYPFGSLERPKSDVLKKLLGQQEELENTPSVFISADGDGESAISKIKIESNHHHQRSYDVGEPISLTLINPGSTEIVSPMVPGGDCQLSPVVTSSNTNGISSINISSVEHGSSAGGVTVVQPTMNGVGGMSKFSLLADNIVTISTALDGREEAGSESQPSSIIMIDDEKLDFSLQTLDDFDDPMDDGPPPPVDFANNDDDDGDRDDHDDDAVESVQRTMVTTIDTTIKSAAPTTKTTITNGGVAVEPPQPPQRSSIAMHRRGSSGGAGSGQQPGAPMTNGGGANVGFVTEITLKTPEPTAVTPPTAAERPHQLANGFAKITNDENGMTASTTTTPTTPTTPTTTPTGKPPIVSKKPPKPDSKPTTPPSRIPVERRMSSEHSFIPRNTEIKFTTATYESSSSSLSGSTSLLAGPRTPTTPRPLGGGGGIDQLRSNFERSNSKTEIPVLIRRTSIPSISLSPSGSMSSGGTGGGGSNSSTTGGSMSNLSSISGGSLTKASPSRIPVFSSVGSAKFGQNGHDAANGGRSPPSPAPQTNGTGGHHHTNGLHSSSSNNNNNLVNNKVSVSITSIKNQAKYPSGKF</sequence>
<feature type="domain" description="PDZ" evidence="3">
    <location>
        <begin position="122"/>
        <end position="185"/>
    </location>
</feature>
<dbReference type="Proteomes" id="UP000075880">
    <property type="component" value="Unassembled WGS sequence"/>
</dbReference>
<evidence type="ECO:0000256" key="1">
    <source>
        <dbReference type="SAM" id="MobiDB-lite"/>
    </source>
</evidence>
<dbReference type="FunFam" id="2.30.42.10:FF:000315">
    <property type="entry name" value="AGAP011205-PA"/>
    <property type="match status" value="1"/>
</dbReference>
<organism evidence="4 5">
    <name type="scientific">Anopheles atroparvus</name>
    <name type="common">European mosquito</name>
    <dbReference type="NCBI Taxonomy" id="41427"/>
    <lineage>
        <taxon>Eukaryota</taxon>
        <taxon>Metazoa</taxon>
        <taxon>Ecdysozoa</taxon>
        <taxon>Arthropoda</taxon>
        <taxon>Hexapoda</taxon>
        <taxon>Insecta</taxon>
        <taxon>Pterygota</taxon>
        <taxon>Neoptera</taxon>
        <taxon>Endopterygota</taxon>
        <taxon>Diptera</taxon>
        <taxon>Nematocera</taxon>
        <taxon>Culicoidea</taxon>
        <taxon>Culicidae</taxon>
        <taxon>Anophelinae</taxon>
        <taxon>Anopheles</taxon>
    </lineage>
</organism>
<keyword evidence="2" id="KW-1133">Transmembrane helix</keyword>
<dbReference type="CDD" id="cd00136">
    <property type="entry name" value="PDZ_canonical"/>
    <property type="match status" value="1"/>
</dbReference>
<keyword evidence="2" id="KW-0472">Membrane</keyword>
<feature type="compositionally biased region" description="Low complexity" evidence="1">
    <location>
        <begin position="1353"/>
        <end position="1371"/>
    </location>
</feature>
<dbReference type="PROSITE" id="PS50106">
    <property type="entry name" value="PDZ"/>
    <property type="match status" value="1"/>
</dbReference>
<feature type="compositionally biased region" description="Low complexity" evidence="1">
    <location>
        <begin position="1329"/>
        <end position="1342"/>
    </location>
</feature>
<dbReference type="Gene3D" id="2.30.42.10">
    <property type="match status" value="1"/>
</dbReference>
<feature type="region of interest" description="Disordered" evidence="1">
    <location>
        <begin position="337"/>
        <end position="407"/>
    </location>
</feature>
<feature type="region of interest" description="Disordered" evidence="1">
    <location>
        <begin position="1111"/>
        <end position="1437"/>
    </location>
</feature>
<feature type="compositionally biased region" description="Polar residues" evidence="1">
    <location>
        <begin position="557"/>
        <end position="569"/>
    </location>
</feature>
<evidence type="ECO:0000259" key="3">
    <source>
        <dbReference type="PROSITE" id="PS50106"/>
    </source>
</evidence>
<name>A0AAG5DME8_ANOAO</name>
<feature type="compositionally biased region" description="Gly residues" evidence="1">
    <location>
        <begin position="71"/>
        <end position="83"/>
    </location>
</feature>
<evidence type="ECO:0000256" key="2">
    <source>
        <dbReference type="SAM" id="Phobius"/>
    </source>
</evidence>
<feature type="compositionally biased region" description="Low complexity" evidence="1">
    <location>
        <begin position="582"/>
        <end position="594"/>
    </location>
</feature>